<evidence type="ECO:0000256" key="2">
    <source>
        <dbReference type="ARBA" id="ARBA00022525"/>
    </source>
</evidence>
<keyword evidence="6" id="KW-1185">Reference proteome</keyword>
<dbReference type="PANTHER" id="PTHR38340">
    <property type="entry name" value="S-LAYER PROTEIN"/>
    <property type="match status" value="1"/>
</dbReference>
<keyword evidence="2" id="KW-0964">Secreted</keyword>
<organism evidence="5 6">
    <name type="scientific">Pseudomonas canavaninivorans</name>
    <dbReference type="NCBI Taxonomy" id="2842348"/>
    <lineage>
        <taxon>Bacteria</taxon>
        <taxon>Pseudomonadati</taxon>
        <taxon>Pseudomonadota</taxon>
        <taxon>Gammaproteobacteria</taxon>
        <taxon>Pseudomonadales</taxon>
        <taxon>Pseudomonadaceae</taxon>
        <taxon>Pseudomonas</taxon>
    </lineage>
</organism>
<sequence>MPSPLGYSSVSSAKLTTNVQVNSLLVGTYWTGSATTGTSLTYSFMTAESYFASNYSSENEYKRGYAVTTAQQDGIVSSIGTWGAVANIHFTQVTESATEVGDLRFGGYLWMDDDTAAWGYFPGRTPSAGDVWLGPITNDPTPDEGSYDYLVFMHEIGHALGLKHPFSKSLSNPTVLSAQFDDVRYTIMSYNSAYSYEPTTPMLLDIAAIQSLYGANNQWQTGNTTYSWTTGQSIFETIWDAGGNDTIDASNQAGAVRINLNEGQFSKIGQTFLNYKTGAAFNEGLAIAYGAKIENAVGSANDDTLIGNALGNLLDGRGGKDVMTGGAGNDTYVVDDLKDIISETSTLASEIDTVQSSLNWSLGANLENLTLTGTANLSGFGNALNNVLTGNAGNNVLDGGAGRDTLVGGAGNDSYVIDNVNDGVVELVDGGLDLVRTAVTYTLSANVENGQLLGVAALNLVGNTSDNVLIGNAAANVLNGLGGADSLDGGAGNDTYYVDNLGDTVIERGAALTEIDSVVSSISYVLGANLENLTLNGAGAINATGNALNNRITGNAGANVLDGGLGIDTLVGGTGNDTYVVDNLKDVISETSTLASEIDTVRASLTWNLGANLENLTLTGTANLNGSGNALNNVLTGNAGNNLLDGLAGRDTLVGGAGNDTYTLDNAGDSVVELADEGIDLVRTAVSHTLSANVENAVLLGVAALNLTGNASNNSLIGNAAANVLNGMDGADTLDGGAGIDTLIGGTGNDTYVVDNLKDVISETSTSASEIDSVRSSVSWTLGSNLENLTLTGVAAINGSGNALDNVLIGNAAANVLNGLGGADSLDGGAGNDTYYVDNLGDTVIERGAALTEIDSVVSSISYALGANLENLTLSGAGSINATGNALNNRITGNAGANILDGGLGIDTLVGGTGNDTYVVDNLKDVISETSTLASEIDTVRASLTWSLGANLENLTLTGTANLNGSGNALNNVLTGNAGNNLLDGLAGRDTLVGGAGNDTYTLDNAGDSVVELADEGIDLVRTAVSHTLSANVENAVLLGVAALNLTGNASNNSLIGNAAANVLNGMDGADTLDGGAGIDTLIGGTGNDTYVVDNLKDVISETSTSASEIDSVRSSVSWTLGSNLENLTLTGVAAINGSGNALDNVLIGNAAANVLNGLGGADTLDGGAGNDTYYVDNLGDTVIERGAALTEIDSVVSSISYALGANLENLTLSGAGSINATGNALNNRITGNAGANILDGGLGIDTLVGGTGNDTYVVDNLKDVVSETSTLAAEVDSVRASVNWVLGANLENLTLTGSANLNGSGNALNNVLTGNDGNNLLDGLAGRDTLVGGAGNDTYTLDNAGDSVVELADEGIDLVRTAVSHTLSANVENAVLLGVAALNLTGNASNNSLIGNAAANVLNGMDGADTLDGGAGIDTLIGGTGNDTYVVDNLKDVISETSTSASEIDSVRSSVSWTLGSNLENLTLTGVAAINGSGNALDNVLIGNAAANVLNGGAGNDRLDGGAGNDTLIGGVGTDTLTGGVGADRFVFSSLSELGKDGAGDVILDFSRLQGDKIDLSKLDANALTPLFNKFSFVDVGDFTGAGQLRFVDHVLYGNVNDDLGADFEIQLVGVNTFNANDLVA</sequence>
<dbReference type="InterPro" id="IPR013858">
    <property type="entry name" value="Peptidase_M10B_C"/>
</dbReference>
<dbReference type="Pfam" id="PF08548">
    <property type="entry name" value="Peptidase_M10_C"/>
    <property type="match status" value="1"/>
</dbReference>
<reference evidence="5 6" key="1">
    <citation type="journal article" date="2021" name="Microorganisms">
        <title>The Ever-Expanding Pseudomonas Genus: Description of 43 New Species and Partition of the Pseudomonas putida Group.</title>
        <authorList>
            <person name="Girard L."/>
            <person name="Lood C."/>
            <person name="Hofte M."/>
            <person name="Vandamme P."/>
            <person name="Rokni-Zadeh H."/>
            <person name="van Noort V."/>
            <person name="Lavigne R."/>
            <person name="De Mot R."/>
        </authorList>
    </citation>
    <scope>NUCLEOTIDE SEQUENCE [LARGE SCALE GENOMIC DNA]</scope>
    <source>
        <strain evidence="5 6">SWRI17</strain>
    </source>
</reference>
<name>A0ABX8QLA8_PSECO</name>
<evidence type="ECO:0000259" key="4">
    <source>
        <dbReference type="SMART" id="SM00235"/>
    </source>
</evidence>
<dbReference type="RefSeq" id="WP_217861904.1">
    <property type="nucleotide sequence ID" value="NZ_CP077080.1"/>
</dbReference>
<gene>
    <name evidence="5" type="ORF">KSS97_13780</name>
</gene>
<evidence type="ECO:0000256" key="1">
    <source>
        <dbReference type="ARBA" id="ARBA00004613"/>
    </source>
</evidence>
<dbReference type="InterPro" id="IPR018511">
    <property type="entry name" value="Hemolysin-typ_Ca-bd_CS"/>
</dbReference>
<dbReference type="Pfam" id="PF00353">
    <property type="entry name" value="HemolysinCabind"/>
    <property type="match status" value="15"/>
</dbReference>
<protein>
    <submittedName>
        <fullName evidence="5">M10 family metallopeptidase C-terminal domain-containing protein</fullName>
    </submittedName>
</protein>
<feature type="domain" description="Peptidase metallopeptidase" evidence="4">
    <location>
        <begin position="38"/>
        <end position="215"/>
    </location>
</feature>
<dbReference type="EMBL" id="CP077080">
    <property type="protein sequence ID" value="QXI55951.1"/>
    <property type="molecule type" value="Genomic_DNA"/>
</dbReference>
<evidence type="ECO:0000256" key="3">
    <source>
        <dbReference type="ARBA" id="ARBA00022737"/>
    </source>
</evidence>
<dbReference type="InterPro" id="IPR050557">
    <property type="entry name" value="RTX_toxin/Mannuronan_C5-epim"/>
</dbReference>
<evidence type="ECO:0000313" key="6">
    <source>
        <dbReference type="Proteomes" id="UP000824066"/>
    </source>
</evidence>
<dbReference type="PROSITE" id="PS00330">
    <property type="entry name" value="HEMOLYSIN_CALCIUM"/>
    <property type="match status" value="5"/>
</dbReference>
<evidence type="ECO:0000313" key="5">
    <source>
        <dbReference type="EMBL" id="QXI55951.1"/>
    </source>
</evidence>
<dbReference type="InterPro" id="IPR001343">
    <property type="entry name" value="Hemolysn_Ca-bd"/>
</dbReference>
<dbReference type="CDD" id="cd04277">
    <property type="entry name" value="ZnMc_serralysin_like"/>
    <property type="match status" value="1"/>
</dbReference>
<accession>A0ABX8QLA8</accession>
<dbReference type="PANTHER" id="PTHR38340:SF1">
    <property type="entry name" value="S-LAYER PROTEIN"/>
    <property type="match status" value="1"/>
</dbReference>
<dbReference type="SMART" id="SM00235">
    <property type="entry name" value="ZnMc"/>
    <property type="match status" value="1"/>
</dbReference>
<proteinExistence type="predicted"/>
<keyword evidence="3" id="KW-0677">Repeat</keyword>
<comment type="subcellular location">
    <subcellularLocation>
        <location evidence="1">Secreted</location>
    </subcellularLocation>
</comment>
<dbReference type="InterPro" id="IPR006026">
    <property type="entry name" value="Peptidase_Metallo"/>
</dbReference>
<dbReference type="Proteomes" id="UP000824066">
    <property type="component" value="Chromosome"/>
</dbReference>
<dbReference type="InterPro" id="IPR034033">
    <property type="entry name" value="Serralysin-like"/>
</dbReference>